<feature type="region of interest" description="Disordered" evidence="1">
    <location>
        <begin position="1"/>
        <end position="45"/>
    </location>
</feature>
<keyword evidence="2" id="KW-0812">Transmembrane</keyword>
<name>A0AB39PGA7_9ACTN</name>
<keyword evidence="2" id="KW-1133">Transmembrane helix</keyword>
<keyword evidence="2" id="KW-0472">Membrane</keyword>
<feature type="transmembrane region" description="Helical" evidence="2">
    <location>
        <begin position="149"/>
        <end position="171"/>
    </location>
</feature>
<organism evidence="3">
    <name type="scientific">Streptomyces sp. R21</name>
    <dbReference type="NCBI Taxonomy" id="3238627"/>
    <lineage>
        <taxon>Bacteria</taxon>
        <taxon>Bacillati</taxon>
        <taxon>Actinomycetota</taxon>
        <taxon>Actinomycetes</taxon>
        <taxon>Kitasatosporales</taxon>
        <taxon>Streptomycetaceae</taxon>
        <taxon>Streptomyces</taxon>
    </lineage>
</organism>
<evidence type="ECO:0000313" key="3">
    <source>
        <dbReference type="EMBL" id="XDQ29414.1"/>
    </source>
</evidence>
<proteinExistence type="predicted"/>
<feature type="transmembrane region" description="Helical" evidence="2">
    <location>
        <begin position="114"/>
        <end position="137"/>
    </location>
</feature>
<evidence type="ECO:0000256" key="1">
    <source>
        <dbReference type="SAM" id="MobiDB-lite"/>
    </source>
</evidence>
<feature type="compositionally biased region" description="Pro residues" evidence="1">
    <location>
        <begin position="28"/>
        <end position="38"/>
    </location>
</feature>
<evidence type="ECO:0000256" key="2">
    <source>
        <dbReference type="SAM" id="Phobius"/>
    </source>
</evidence>
<sequence length="240" mass="25163">MPEGKAAAEEAAPEAAPSKEEPSKEAPPQQPPSAPAPPGDAGAVPVSSVGAEFARTRDIVILAGVLLLLACAFGTVLLQAWPPAPPPAGSAAAAQEHAARTRILFWRLGLLRDVRLFVVVTAAGGLGALVHVLRSLYEYVGNQSLRRRWLLMYVLEPYIGALMALVVYFVLRGGLTTTTASSNDINPYGVAALAALVGMFSREAVQKLNDVFETVFTAAGKSADRIPAPADRSSDPGPDR</sequence>
<dbReference type="EMBL" id="CP163435">
    <property type="protein sequence ID" value="XDQ29414.1"/>
    <property type="molecule type" value="Genomic_DNA"/>
</dbReference>
<gene>
    <name evidence="3" type="ORF">AB5J56_34045</name>
</gene>
<dbReference type="AlphaFoldDB" id="A0AB39PGA7"/>
<dbReference type="RefSeq" id="WP_369238390.1">
    <property type="nucleotide sequence ID" value="NZ_CP163435.1"/>
</dbReference>
<accession>A0AB39PGA7</accession>
<feature type="compositionally biased region" description="Low complexity" evidence="1">
    <location>
        <begin position="1"/>
        <end position="16"/>
    </location>
</feature>
<reference evidence="3" key="1">
    <citation type="submission" date="2024-07" db="EMBL/GenBank/DDBJ databases">
        <authorList>
            <person name="Yu S.T."/>
        </authorList>
    </citation>
    <scope>NUCLEOTIDE SEQUENCE</scope>
    <source>
        <strain evidence="3">R21</strain>
    </source>
</reference>
<feature type="transmembrane region" description="Helical" evidence="2">
    <location>
        <begin position="59"/>
        <end position="81"/>
    </location>
</feature>
<protein>
    <submittedName>
        <fullName evidence="3">Uncharacterized protein</fullName>
    </submittedName>
</protein>